<dbReference type="EMBL" id="QFYQ01000001">
    <property type="protein sequence ID" value="RAK55806.1"/>
    <property type="molecule type" value="Genomic_DNA"/>
</dbReference>
<evidence type="ECO:0000313" key="3">
    <source>
        <dbReference type="EMBL" id="RAK55806.1"/>
    </source>
</evidence>
<keyword evidence="2" id="KW-1133">Transmembrane helix</keyword>
<accession>A0A328APX9</accession>
<dbReference type="RefSeq" id="WP_111529554.1">
    <property type="nucleotide sequence ID" value="NZ_JBHRSG010000003.1"/>
</dbReference>
<evidence type="ECO:0000256" key="1">
    <source>
        <dbReference type="SAM" id="MobiDB-lite"/>
    </source>
</evidence>
<evidence type="ECO:0000313" key="4">
    <source>
        <dbReference type="Proteomes" id="UP000249254"/>
    </source>
</evidence>
<feature type="transmembrane region" description="Helical" evidence="2">
    <location>
        <begin position="34"/>
        <end position="58"/>
    </location>
</feature>
<reference evidence="4" key="1">
    <citation type="submission" date="2018-05" db="EMBL/GenBank/DDBJ databases">
        <authorList>
            <person name="Li X."/>
        </authorList>
    </citation>
    <scope>NUCLEOTIDE SEQUENCE [LARGE SCALE GENOMIC DNA]</scope>
    <source>
        <strain evidence="4">LX32</strain>
    </source>
</reference>
<dbReference type="AlphaFoldDB" id="A0A328APX9"/>
<name>A0A328APX9_9CAUL</name>
<organism evidence="3 4">
    <name type="scientific">Phenylobacterium soli</name>
    <dbReference type="NCBI Taxonomy" id="2170551"/>
    <lineage>
        <taxon>Bacteria</taxon>
        <taxon>Pseudomonadati</taxon>
        <taxon>Pseudomonadota</taxon>
        <taxon>Alphaproteobacteria</taxon>
        <taxon>Caulobacterales</taxon>
        <taxon>Caulobacteraceae</taxon>
        <taxon>Phenylobacterium</taxon>
    </lineage>
</organism>
<proteinExistence type="predicted"/>
<feature type="transmembrane region" description="Helical" evidence="2">
    <location>
        <begin position="78"/>
        <end position="99"/>
    </location>
</feature>
<protein>
    <submittedName>
        <fullName evidence="3">Uncharacterized protein</fullName>
    </submittedName>
</protein>
<evidence type="ECO:0000256" key="2">
    <source>
        <dbReference type="SAM" id="Phobius"/>
    </source>
</evidence>
<dbReference type="OrthoDB" id="9978054at2"/>
<keyword evidence="4" id="KW-1185">Reference proteome</keyword>
<feature type="compositionally biased region" description="Basic and acidic residues" evidence="1">
    <location>
        <begin position="140"/>
        <end position="151"/>
    </location>
</feature>
<keyword evidence="2" id="KW-0472">Membrane</keyword>
<dbReference type="Proteomes" id="UP000249254">
    <property type="component" value="Unassembled WGS sequence"/>
</dbReference>
<feature type="region of interest" description="Disordered" evidence="1">
    <location>
        <begin position="128"/>
        <end position="151"/>
    </location>
</feature>
<comment type="caution">
    <text evidence="3">The sequence shown here is derived from an EMBL/GenBank/DDBJ whole genome shotgun (WGS) entry which is preliminary data.</text>
</comment>
<sequence length="151" mass="16146">MATHTYSDANPDVMTYEAVGRTQPRGGYDVGGRIFLWIAWAAAFGFWALTMSSFFGILGAISHPAGQGPVGDVDAGGVGWLLMEVVGVVVLAAGMAWGAMRWATRDKRLDATTEASTAALYDSVERAGGDDMVSRSPNARRPEERDSYRPA</sequence>
<keyword evidence="2" id="KW-0812">Transmembrane</keyword>
<gene>
    <name evidence="3" type="ORF">DJ017_15450</name>
</gene>